<dbReference type="InterPro" id="IPR000212">
    <property type="entry name" value="DNA_helicase_UvrD/REP"/>
</dbReference>
<dbReference type="InterPro" id="IPR014016">
    <property type="entry name" value="UvrD-like_ATP-bd"/>
</dbReference>
<dbReference type="AlphaFoldDB" id="A0A0L8V4R2"/>
<dbReference type="EMBL" id="LGIA01000185">
    <property type="protein sequence ID" value="KOH43485.1"/>
    <property type="molecule type" value="Genomic_DNA"/>
</dbReference>
<dbReference type="Proteomes" id="UP000036958">
    <property type="component" value="Unassembled WGS sequence"/>
</dbReference>
<evidence type="ECO:0000256" key="1">
    <source>
        <dbReference type="ARBA" id="ARBA00022741"/>
    </source>
</evidence>
<keyword evidence="7" id="KW-1185">Reference proteome</keyword>
<dbReference type="PATRIC" id="fig|1409788.3.peg.3784"/>
<evidence type="ECO:0000256" key="3">
    <source>
        <dbReference type="ARBA" id="ARBA00022806"/>
    </source>
</evidence>
<dbReference type="GO" id="GO:0003677">
    <property type="term" value="F:DNA binding"/>
    <property type="evidence" value="ECO:0007669"/>
    <property type="project" value="InterPro"/>
</dbReference>
<dbReference type="PANTHER" id="PTHR11070:SF63">
    <property type="entry name" value="DNA HELICASE IV"/>
    <property type="match status" value="1"/>
</dbReference>
<evidence type="ECO:0000313" key="7">
    <source>
        <dbReference type="Proteomes" id="UP000036958"/>
    </source>
</evidence>
<feature type="domain" description="UvrD-like helicase ATP-binding" evidence="5">
    <location>
        <begin position="102"/>
        <end position="173"/>
    </location>
</feature>
<dbReference type="Pfam" id="PF00580">
    <property type="entry name" value="UvrD-helicase"/>
    <property type="match status" value="1"/>
</dbReference>
<dbReference type="PANTHER" id="PTHR11070">
    <property type="entry name" value="UVRD / RECB / PCRA DNA HELICASE FAMILY MEMBER"/>
    <property type="match status" value="1"/>
</dbReference>
<dbReference type="GO" id="GO:0043138">
    <property type="term" value="F:3'-5' DNA helicase activity"/>
    <property type="evidence" value="ECO:0007669"/>
    <property type="project" value="TreeGrafter"/>
</dbReference>
<gene>
    <name evidence="6" type="ORF">NC99_36980</name>
</gene>
<comment type="caution">
    <text evidence="6">The sequence shown here is derived from an EMBL/GenBank/DDBJ whole genome shotgun (WGS) entry which is preliminary data.</text>
</comment>
<keyword evidence="3" id="KW-0347">Helicase</keyword>
<evidence type="ECO:0000256" key="4">
    <source>
        <dbReference type="ARBA" id="ARBA00022840"/>
    </source>
</evidence>
<evidence type="ECO:0000313" key="6">
    <source>
        <dbReference type="EMBL" id="KOH43485.1"/>
    </source>
</evidence>
<dbReference type="InterPro" id="IPR027417">
    <property type="entry name" value="P-loop_NTPase"/>
</dbReference>
<dbReference type="GO" id="GO:0016787">
    <property type="term" value="F:hydrolase activity"/>
    <property type="evidence" value="ECO:0007669"/>
    <property type="project" value="UniProtKB-KW"/>
</dbReference>
<dbReference type="GO" id="GO:0000725">
    <property type="term" value="P:recombinational repair"/>
    <property type="evidence" value="ECO:0007669"/>
    <property type="project" value="TreeGrafter"/>
</dbReference>
<proteinExistence type="predicted"/>
<dbReference type="GO" id="GO:0005829">
    <property type="term" value="C:cytosol"/>
    <property type="evidence" value="ECO:0007669"/>
    <property type="project" value="TreeGrafter"/>
</dbReference>
<dbReference type="GO" id="GO:0005524">
    <property type="term" value="F:ATP binding"/>
    <property type="evidence" value="ECO:0007669"/>
    <property type="project" value="UniProtKB-KW"/>
</dbReference>
<accession>A0A0L8V4R2</accession>
<name>A0A0L8V4R2_9BACT</name>
<keyword evidence="2" id="KW-0378">Hydrolase</keyword>
<reference evidence="7" key="1">
    <citation type="submission" date="2015-07" db="EMBL/GenBank/DDBJ databases">
        <title>Genome sequencing of Sunxiuqinia dokdonensis strain SK.</title>
        <authorList>
            <person name="Ahn S."/>
            <person name="Kim B.-C."/>
        </authorList>
    </citation>
    <scope>NUCLEOTIDE SEQUENCE [LARGE SCALE GENOMIC DNA]</scope>
    <source>
        <strain evidence="7">SK</strain>
    </source>
</reference>
<dbReference type="OrthoDB" id="9810135at2"/>
<dbReference type="Gene3D" id="3.40.50.300">
    <property type="entry name" value="P-loop containing nucleotide triphosphate hydrolases"/>
    <property type="match status" value="2"/>
</dbReference>
<sequence>MNEADLIYKPFISESKSLVIAPAGHGKTHCIVECLNLSKNDQLILTHTNAGVAAIKEKIKKIGVKTSYTVETICGFAQKYVEAFVKKQDIPEQDSEEYFPFIISAAMELFEKQAIRNVIKANHSGIFVDEYQDCTKSQHRIISLLSEILPTHILGDPLQGIFDFNNEDLVDFNTDLDEFKLTGVLSKPWRWVETNNALGDDLLKLRKEINHRKPILLTDFPSFENHFFAENQLYDFREQYNAELRKIIGKEKSLLIIHPVSHNKNARAKLVKTFNNSFYLVEAMDDREFYSLPKQIDGADNTNIYSTIREISLMLFSKSKVNDWLGENRLKSKRDFQAKLLIEPLKKAFDSLSKNIQLKTIAYALKQIKQLPENKCYRGELYSDLLKAIEQANINKKTVFESMKEIRDSKRHIGRKISGKCIGSTLLTKGLEFDTVVILNAQRFECPKNFYVALTRASRRLIIFSDREEISFS</sequence>
<keyword evidence="4" id="KW-0067">ATP-binding</keyword>
<dbReference type="SUPFAM" id="SSF52540">
    <property type="entry name" value="P-loop containing nucleoside triphosphate hydrolases"/>
    <property type="match status" value="1"/>
</dbReference>
<evidence type="ECO:0000256" key="2">
    <source>
        <dbReference type="ARBA" id="ARBA00022801"/>
    </source>
</evidence>
<dbReference type="RefSeq" id="WP_053186511.1">
    <property type="nucleotide sequence ID" value="NZ_LGIA01000185.1"/>
</dbReference>
<evidence type="ECO:0000259" key="5">
    <source>
        <dbReference type="Pfam" id="PF00580"/>
    </source>
</evidence>
<protein>
    <recommendedName>
        <fullName evidence="5">UvrD-like helicase ATP-binding domain-containing protein</fullName>
    </recommendedName>
</protein>
<keyword evidence="1" id="KW-0547">Nucleotide-binding</keyword>
<organism evidence="6 7">
    <name type="scientific">Sunxiuqinia dokdonensis</name>
    <dbReference type="NCBI Taxonomy" id="1409788"/>
    <lineage>
        <taxon>Bacteria</taxon>
        <taxon>Pseudomonadati</taxon>
        <taxon>Bacteroidota</taxon>
        <taxon>Bacteroidia</taxon>
        <taxon>Marinilabiliales</taxon>
        <taxon>Prolixibacteraceae</taxon>
        <taxon>Sunxiuqinia</taxon>
    </lineage>
</organism>
<dbReference type="STRING" id="1409788.NC99_36980"/>